<dbReference type="Pfam" id="PF13860">
    <property type="entry name" value="FlgD_ig"/>
    <property type="match status" value="1"/>
</dbReference>
<protein>
    <recommendedName>
        <fullName evidence="8">Peptidase C1A papain C-terminal domain-containing protein</fullName>
    </recommendedName>
</protein>
<feature type="region of interest" description="Disordered" evidence="1">
    <location>
        <begin position="29"/>
        <end position="48"/>
    </location>
</feature>
<dbReference type="Gene3D" id="2.60.40.4070">
    <property type="match status" value="1"/>
</dbReference>
<dbReference type="InterPro" id="IPR038765">
    <property type="entry name" value="Papain-like_cys_pep_sf"/>
</dbReference>
<reference evidence="6" key="1">
    <citation type="submission" date="2019-03" db="EMBL/GenBank/DDBJ databases">
        <title>Lake Tanganyika Metagenome-Assembled Genomes (MAGs).</title>
        <authorList>
            <person name="Tran P."/>
        </authorList>
    </citation>
    <scope>NUCLEOTIDE SEQUENCE</scope>
    <source>
        <strain evidence="6">K_DeepCast_150m_m2_040</strain>
    </source>
</reference>
<organism evidence="6 7">
    <name type="scientific">candidate division WOR-3 bacterium</name>
    <dbReference type="NCBI Taxonomy" id="2052148"/>
    <lineage>
        <taxon>Bacteria</taxon>
        <taxon>Bacteria division WOR-3</taxon>
    </lineage>
</organism>
<keyword evidence="2" id="KW-0732">Signal</keyword>
<comment type="caution">
    <text evidence="6">The sequence shown here is derived from an EMBL/GenBank/DDBJ whole genome shotgun (WGS) entry which is preliminary data.</text>
</comment>
<dbReference type="Gene3D" id="3.90.70.10">
    <property type="entry name" value="Cysteine proteinases"/>
    <property type="match status" value="1"/>
</dbReference>
<dbReference type="Pfam" id="PF07705">
    <property type="entry name" value="CARDB"/>
    <property type="match status" value="3"/>
</dbReference>
<gene>
    <name evidence="6" type="ORF">FJY68_01440</name>
</gene>
<evidence type="ECO:0000259" key="4">
    <source>
        <dbReference type="Pfam" id="PF07705"/>
    </source>
</evidence>
<feature type="domain" description="FlgD/Vpr Ig-like" evidence="5">
    <location>
        <begin position="2811"/>
        <end position="2864"/>
    </location>
</feature>
<dbReference type="CDD" id="cd02619">
    <property type="entry name" value="Peptidase_C1"/>
    <property type="match status" value="1"/>
</dbReference>
<dbReference type="InterPro" id="IPR025965">
    <property type="entry name" value="FlgD/Vpr_Ig-like"/>
</dbReference>
<feature type="signal peptide" evidence="2">
    <location>
        <begin position="1"/>
        <end position="23"/>
    </location>
</feature>
<feature type="domain" description="CARDB" evidence="4">
    <location>
        <begin position="1074"/>
        <end position="1140"/>
    </location>
</feature>
<evidence type="ECO:0000259" key="3">
    <source>
        <dbReference type="Pfam" id="PF00112"/>
    </source>
</evidence>
<dbReference type="InterPro" id="IPR013783">
    <property type="entry name" value="Ig-like_fold"/>
</dbReference>
<evidence type="ECO:0000256" key="2">
    <source>
        <dbReference type="SAM" id="SignalP"/>
    </source>
</evidence>
<evidence type="ECO:0000256" key="1">
    <source>
        <dbReference type="SAM" id="MobiDB-lite"/>
    </source>
</evidence>
<feature type="domain" description="Peptidase C1A papain C-terminal" evidence="3">
    <location>
        <begin position="84"/>
        <end position="288"/>
    </location>
</feature>
<dbReference type="EMBL" id="VGIR01000004">
    <property type="protein sequence ID" value="MBM3330497.1"/>
    <property type="molecule type" value="Genomic_DNA"/>
</dbReference>
<feature type="domain" description="CARDB" evidence="4">
    <location>
        <begin position="2115"/>
        <end position="2192"/>
    </location>
</feature>
<dbReference type="Pfam" id="PF00112">
    <property type="entry name" value="Peptidase_C1"/>
    <property type="match status" value="1"/>
</dbReference>
<dbReference type="GO" id="GO:0006508">
    <property type="term" value="P:proteolysis"/>
    <property type="evidence" value="ECO:0007669"/>
    <property type="project" value="InterPro"/>
</dbReference>
<feature type="domain" description="CARDB" evidence="4">
    <location>
        <begin position="1386"/>
        <end position="1452"/>
    </location>
</feature>
<evidence type="ECO:0000313" key="6">
    <source>
        <dbReference type="EMBL" id="MBM3330497.1"/>
    </source>
</evidence>
<dbReference type="InterPro" id="IPR000668">
    <property type="entry name" value="Peptidase_C1A_C"/>
</dbReference>
<sequence>MKNAVCARWLMLLGAVLFSPVLAQTLPNSNRQSSAVGQRGSDSPELHPCGLIREDPRTVPWMVQDTIVPSVPPRLAVSVDLSGQMPPVGNQGSQGSCTAWAVGYYQKTHYEWIEHQWDLGQTSHQFSPKFIYNQINGGDDLGSSTSTAFSLINEQGCATMADCPYNQNDYTSWPSESAYSRAIPFRGGTAHWFWMTDTNGIKQAKRRLDSGYTTVIGIEVYSNFDNVHNYGYKYCVADTYGGDRGSHAITIVGYNDTMTTNDGTGAFKIINSWGTGWGQSGYCWMSYVAARHIVLSHQVGYYLDDLIGYSPTMLGRVKITHAARDKIGIRLGVGRPSSPNWQKNFRTWRYPRVDRSFPNNNIVFDMTEGEPYITNNTTDTVFVRAIDDVSDSKTGTINYFAATHLAWNATGISSDTPVSIPDYNVGVYARARIIRTDVGVTQITAPTGTIDSGTVIAPKARVKNFGSSGASFPVTFKIGSFYNNTQNVSNLAPGDSLLVSFTNWTATQRGTHATRCSTALTGDQNKANDTLPGSVTVRVTNVGVTAIVAPIGTVDSGTVVTPRARVKNYGTGSATFPVTFKVGSFYTNTQTVTNLAPGDSALVSFTNWTALQRGTHTTRCTTALSGDQVPGNDALSGSVTVRVTNVGVTAIVAPIGTVDSGTAITPQARVKNHGTGAATFPVFFRIGSFYSNTQTVTNLAAGDSALVSFTNWTAVQRGTHATRCSTALTGDQVPGNDTLSGSVTVRVVNVGVRAIVVPPDTVDSGTTVTPQARVKNYGTAAATFPVTFRIGSFYNNTQTVTGLAAGDSALVSFTSWNVLQRGTHVKRCSTGLSGDMVPGNDTLSGLVTVRIPVVMDVGVTAIVAPVGTVDSGAAITPQARVKNFGNVSATFPVTFRIGSFYNNSQNVINLAPGDSALVSFTSWTATQRGTHTTRCTTALTSDQNLANDALSGSVTVKVTNVGVTAIVSPTGTIDSGTTVTPQARVKNSGTSTATFPVYFKIGSFYSNSQTVTNLAAGDSALVSFTNWTATQRGTHTTRCSTALTGDQVPGNDALSGSVTVRVTDVGVAAILAPTGTVDSGTVVTPQARVKNYGTAAATFPVTFRIGSFYTNTQTVTSLAAGDSVQVSFTNWTAVQRGTHATRCSTALAGDQLRSNDTLPGTVTVRVLDVGVNAIVVPAGTIDSGTTVAPQSRVRNYGTAAATFPVTFRIGSFYSNTQTVTNLAAGDSALVSFTNWTATQRGTHVTRCSTNLSGDQNHTNDTLAGSVTVRVTDVGVTAIVAPTGTVDSGAVVTPKARVKNCGTAAATFPVTLRIGTGYTNTQTVTSLAAGDSLLVNFINWTAAPRGLLSVRCSTNLSGDQYHTNDTLAGTVMVRVADVGVATIVAPTGTIDSGTTVTPQARVKNYGTAAATFPVTFRIGSFYSNTQNVTSLAAGDSASVSFTNWTATQRGTHATRCSTALTGDQVPTNDALSGSVTVRVTNVGVTAILAPTGTVDSGTTVTPQARVKNYGTSAATFPVTMRIGTGYTNTQTVTSLAAGDSLLVSFTNWAAAPRGLLSVRCSTDLSGDQYRANDTLAGTVMVRVTNVGVAAIVAPIGTVDSSTSVTPQARVRNYGTGPASFPVFFRIGAFYSNSQNVTDLAAGDSTLVSFAAWTAVQRGTHITRCSTDLAGDQVHSNDTLSGSVKVRVTNVGITAIVAPTGIVDSGTTIAPQAKVRNYGTDPASFPAFFKIGSFYSNSQTVTNLAAGDSTVVSFSNWTATQRGTHTTRCSTALAGDQVHTNDTLSGTVKVRVTDVGVTAIVAPTGTVDSGTTVAPQARVRNYGTDAVSFPAFFKIGSFYNNSQNVSNLAPGDSVLVSLTNWTATQRGTHATRCSTALAGDQNKANDTLPGSVTVRVTNVGVTTIVAPIGTVDSGTVVTPRARVRNYGTGSVTFPVTFKIGSFYNNTQNVSNLAPGDSLLVSFTNWIATQRGTHATRCSTALTGDQDKTNDTLAGSVTVRVINVGMTALVAPTGTIDSGTVVTPRARARNYGTGAATFPVTFRVGSFYSNTQNVTNLAAGDSALVSFTNWTATQRGTHATRCSTALVGDQYPANDTLSGSVTVRVLNVGVTAIVAPTGTLDSGTTVTPQAKVRNYGTGAATFPTTFRIGSFYTNTQTVTNLAAGDSALVSFTNWTATQRGTHVTRCSTDLTNDQNHANDTLSGSVAVRVTNVGVFAITAPVDTVDSGTVVAPKARVRNYGTAAATFPVTFRIGSFYSDSQTVTNLAAGDSAQVTFLGWSALQLGTHVKRCSTGLANDQVQTNDTLSGLVTVVPPPTLDVGVTAIVAPTGTLDSGTTVTPQARVRNYGSSAASFPVYFSIGSFYSNTQTVSNLAAGDSVLVSFTNWTALQRGTHATRCSTALAGDEHRANDTLSGSVAVRVTNVGVTAIVAPAGTVDSGASITPKARVRNHGNTAATFPITMSIGANLKSGRSAGTSAATIPVEPATGNKSISARMNRTGAGSNPSPVSLFPNYTNTQTVTDLAPGDSIEVNFANWTASPRGLLSVRCSTDLTGDQVDTNDTLSGAVTVRVLNVGVTAIVAPTDTVDSGAAVNPQARVRNYGTGATSFPVVFRIGAYADTQNVTNLAAGDSASVSFATWTATARGDNGVRCSTALSGDNNRANDTLPGLVTVRVRDVACTQLLAPRDTVDSGATVVPRAVVENLGTTAEMFNVRFAVGAGFADTVSVTLTAGQTDTLDFAAWTAFAPGTFPTLCATTLATDMDPTNDAIHDSVFVETYTGVAELQVLPRVLALERPRPDPMRGCATIRLSLPRRTRVNVTVRSVTGTLVRTLSGPKSLAPGTYTLAWDGRDNSGRSVAPGIYFWRMESEGTVLTRKATKIH</sequence>
<dbReference type="SUPFAM" id="SSF54001">
    <property type="entry name" value="Cysteine proteinases"/>
    <property type="match status" value="1"/>
</dbReference>
<dbReference type="Proteomes" id="UP000779900">
    <property type="component" value="Unassembled WGS sequence"/>
</dbReference>
<proteinExistence type="predicted"/>
<dbReference type="InterPro" id="IPR011635">
    <property type="entry name" value="CARDB"/>
</dbReference>
<dbReference type="InterPro" id="IPR025660">
    <property type="entry name" value="Pept_his_AS"/>
</dbReference>
<dbReference type="GO" id="GO:0008234">
    <property type="term" value="F:cysteine-type peptidase activity"/>
    <property type="evidence" value="ECO:0007669"/>
    <property type="project" value="InterPro"/>
</dbReference>
<dbReference type="Gene3D" id="2.60.40.10">
    <property type="entry name" value="Immunoglobulins"/>
    <property type="match status" value="20"/>
</dbReference>
<name>A0A937XC51_UNCW3</name>
<evidence type="ECO:0000313" key="7">
    <source>
        <dbReference type="Proteomes" id="UP000779900"/>
    </source>
</evidence>
<feature type="chain" id="PRO_5036782762" description="Peptidase C1A papain C-terminal domain-containing protein" evidence="2">
    <location>
        <begin position="24"/>
        <end position="2877"/>
    </location>
</feature>
<accession>A0A937XC51</accession>
<evidence type="ECO:0000259" key="5">
    <source>
        <dbReference type="Pfam" id="PF13860"/>
    </source>
</evidence>
<evidence type="ECO:0008006" key="8">
    <source>
        <dbReference type="Google" id="ProtNLM"/>
    </source>
</evidence>
<dbReference type="PROSITE" id="PS00639">
    <property type="entry name" value="THIOL_PROTEASE_HIS"/>
    <property type="match status" value="1"/>
</dbReference>